<organism evidence="25 26">
    <name type="scientific">Chlorobium phaeobacteroides (strain DSM 266 / SMG 266 / 2430)</name>
    <dbReference type="NCBI Taxonomy" id="290317"/>
    <lineage>
        <taxon>Bacteria</taxon>
        <taxon>Pseudomonadati</taxon>
        <taxon>Chlorobiota</taxon>
        <taxon>Chlorobiia</taxon>
        <taxon>Chlorobiales</taxon>
        <taxon>Chlorobiaceae</taxon>
        <taxon>Chlorobium/Pelodictyon group</taxon>
        <taxon>Chlorobium</taxon>
    </lineage>
</organism>
<dbReference type="GO" id="GO:0008841">
    <property type="term" value="F:dihydrofolate synthase activity"/>
    <property type="evidence" value="ECO:0007669"/>
    <property type="project" value="UniProtKB-EC"/>
</dbReference>
<keyword evidence="14" id="KW-0289">Folate biosynthesis</keyword>
<dbReference type="Pfam" id="PF08245">
    <property type="entry name" value="Mur_ligase_M"/>
    <property type="match status" value="1"/>
</dbReference>
<dbReference type="PIRSF" id="PIRSF001563">
    <property type="entry name" value="Folylpolyglu_synth"/>
    <property type="match status" value="1"/>
</dbReference>
<dbReference type="Gene3D" id="3.90.190.20">
    <property type="entry name" value="Mur ligase, C-terminal domain"/>
    <property type="match status" value="1"/>
</dbReference>
<reference evidence="25 26" key="1">
    <citation type="submission" date="2006-12" db="EMBL/GenBank/DDBJ databases">
        <title>Complete sequence of Chlorobium phaeobacteroides DSM 266.</title>
        <authorList>
            <consortium name="US DOE Joint Genome Institute"/>
            <person name="Copeland A."/>
            <person name="Lucas S."/>
            <person name="Lapidus A."/>
            <person name="Barry K."/>
            <person name="Detter J.C."/>
            <person name="Glavina del Rio T."/>
            <person name="Hammon N."/>
            <person name="Israni S."/>
            <person name="Pitluck S."/>
            <person name="Goltsman E."/>
            <person name="Schmutz J."/>
            <person name="Larimer F."/>
            <person name="Land M."/>
            <person name="Hauser L."/>
            <person name="Mikhailova N."/>
            <person name="Li T."/>
            <person name="Overmann J."/>
            <person name="Bryant D.A."/>
            <person name="Richardson P."/>
        </authorList>
    </citation>
    <scope>NUCLEOTIDE SEQUENCE [LARGE SCALE GENOMIC DNA]</scope>
    <source>
        <strain evidence="25 26">DSM 266</strain>
    </source>
</reference>
<evidence type="ECO:0000256" key="3">
    <source>
        <dbReference type="ARBA" id="ARBA00004799"/>
    </source>
</evidence>
<dbReference type="Pfam" id="PF02875">
    <property type="entry name" value="Mur_ligase_C"/>
    <property type="match status" value="1"/>
</dbReference>
<dbReference type="InterPro" id="IPR018109">
    <property type="entry name" value="Folylpolyglutamate_synth_CS"/>
</dbReference>
<comment type="catalytic activity">
    <reaction evidence="19">
        <text>10-formyltetrahydrofolyl-(gamma-L-Glu)(n) + L-glutamate + ATP = 10-formyltetrahydrofolyl-(gamma-L-Glu)(n+1) + ADP + phosphate + H(+)</text>
        <dbReference type="Rhea" id="RHEA:51904"/>
        <dbReference type="Rhea" id="RHEA-COMP:13088"/>
        <dbReference type="Rhea" id="RHEA-COMP:14300"/>
        <dbReference type="ChEBI" id="CHEBI:15378"/>
        <dbReference type="ChEBI" id="CHEBI:29985"/>
        <dbReference type="ChEBI" id="CHEBI:30616"/>
        <dbReference type="ChEBI" id="CHEBI:43474"/>
        <dbReference type="ChEBI" id="CHEBI:134413"/>
        <dbReference type="ChEBI" id="CHEBI:456216"/>
        <dbReference type="EC" id="6.3.2.17"/>
    </reaction>
</comment>
<evidence type="ECO:0000259" key="24">
    <source>
        <dbReference type="Pfam" id="PF08245"/>
    </source>
</evidence>
<comment type="similarity">
    <text evidence="5 22">Belongs to the folylpolyglutamate synthase family.</text>
</comment>
<dbReference type="InterPro" id="IPR004101">
    <property type="entry name" value="Mur_ligase_C"/>
</dbReference>
<dbReference type="PROSITE" id="PS01012">
    <property type="entry name" value="FOLYLPOLYGLU_SYNT_2"/>
    <property type="match status" value="1"/>
</dbReference>
<evidence type="ECO:0000256" key="4">
    <source>
        <dbReference type="ARBA" id="ARBA00005150"/>
    </source>
</evidence>
<dbReference type="GO" id="GO:0046872">
    <property type="term" value="F:metal ion binding"/>
    <property type="evidence" value="ECO:0007669"/>
    <property type="project" value="UniProtKB-KW"/>
</dbReference>
<feature type="domain" description="Mur ligase central" evidence="24">
    <location>
        <begin position="45"/>
        <end position="266"/>
    </location>
</feature>
<gene>
    <name evidence="25" type="ordered locus">Cpha266_0391</name>
</gene>
<dbReference type="Gene3D" id="3.40.1190.10">
    <property type="entry name" value="Mur-like, catalytic domain"/>
    <property type="match status" value="1"/>
</dbReference>
<evidence type="ECO:0000256" key="16">
    <source>
        <dbReference type="ARBA" id="ARBA00030592"/>
    </source>
</evidence>
<keyword evidence="13" id="KW-0460">Magnesium</keyword>
<name>A1BDH3_CHLPD</name>
<comment type="pathway">
    <text evidence="3">Cofactor biosynthesis; tetrahydrofolate biosynthesis; 7,8-dihydrofolate from 2-amino-4-hydroxy-6-hydroxymethyl-7,8-dihydropteridine diphosphate and 4-aminobenzoate: step 2/2.</text>
</comment>
<accession>A1BDH3</accession>
<keyword evidence="9 22" id="KW-0436">Ligase</keyword>
<dbReference type="GO" id="GO:0005737">
    <property type="term" value="C:cytoplasm"/>
    <property type="evidence" value="ECO:0007669"/>
    <property type="project" value="TreeGrafter"/>
</dbReference>
<keyword evidence="26" id="KW-1185">Reference proteome</keyword>
<dbReference type="PANTHER" id="PTHR11136:SF0">
    <property type="entry name" value="DIHYDROFOLATE SYNTHETASE-RELATED"/>
    <property type="match status" value="1"/>
</dbReference>
<dbReference type="KEGG" id="cph:Cpha266_0391"/>
<dbReference type="FunFam" id="3.40.1190.10:FF:000011">
    <property type="entry name" value="Folylpolyglutamate synthase/dihydrofolate synthase"/>
    <property type="match status" value="1"/>
</dbReference>
<protein>
    <recommendedName>
        <fullName evidence="8">Dihydrofolate synthase/folylpolyglutamate synthase</fullName>
        <ecNumber evidence="6">6.3.2.12</ecNumber>
        <ecNumber evidence="7">6.3.2.17</ecNumber>
    </recommendedName>
    <alternativeName>
        <fullName evidence="17">Folylpoly-gamma-glutamate synthetase-dihydrofolate synthetase</fullName>
    </alternativeName>
    <alternativeName>
        <fullName evidence="15">Folylpolyglutamate synthetase</fullName>
    </alternativeName>
    <alternativeName>
        <fullName evidence="16">Tetrahydrofolylpolyglutamate synthase</fullName>
    </alternativeName>
</protein>
<comment type="pathway">
    <text evidence="4">Cofactor biosynthesis; tetrahydrofolylpolyglutamate biosynthesis.</text>
</comment>
<dbReference type="AlphaFoldDB" id="A1BDH3"/>
<comment type="catalytic activity">
    <reaction evidence="18">
        <text>(6S)-5,6,7,8-tetrahydrofolyl-(gamma-L-Glu)(n) + L-glutamate + ATP = (6S)-5,6,7,8-tetrahydrofolyl-(gamma-L-Glu)(n+1) + ADP + phosphate + H(+)</text>
        <dbReference type="Rhea" id="RHEA:10580"/>
        <dbReference type="Rhea" id="RHEA-COMP:14738"/>
        <dbReference type="Rhea" id="RHEA-COMP:14740"/>
        <dbReference type="ChEBI" id="CHEBI:15378"/>
        <dbReference type="ChEBI" id="CHEBI:29985"/>
        <dbReference type="ChEBI" id="CHEBI:30616"/>
        <dbReference type="ChEBI" id="CHEBI:43474"/>
        <dbReference type="ChEBI" id="CHEBI:141005"/>
        <dbReference type="ChEBI" id="CHEBI:456216"/>
        <dbReference type="EC" id="6.3.2.17"/>
    </reaction>
</comment>
<dbReference type="InterPro" id="IPR036565">
    <property type="entry name" value="Mur-like_cat_sf"/>
</dbReference>
<dbReference type="EC" id="6.3.2.12" evidence="6"/>
<dbReference type="Proteomes" id="UP000008701">
    <property type="component" value="Chromosome"/>
</dbReference>
<dbReference type="InterPro" id="IPR036615">
    <property type="entry name" value="Mur_ligase_C_dom_sf"/>
</dbReference>
<dbReference type="SUPFAM" id="SSF53623">
    <property type="entry name" value="MurD-like peptide ligases, catalytic domain"/>
    <property type="match status" value="1"/>
</dbReference>
<evidence type="ECO:0000256" key="1">
    <source>
        <dbReference type="ARBA" id="ARBA00001946"/>
    </source>
</evidence>
<evidence type="ECO:0000256" key="10">
    <source>
        <dbReference type="ARBA" id="ARBA00022723"/>
    </source>
</evidence>
<evidence type="ECO:0000256" key="2">
    <source>
        <dbReference type="ARBA" id="ARBA00002714"/>
    </source>
</evidence>
<dbReference type="EC" id="6.3.2.17" evidence="7"/>
<dbReference type="InterPro" id="IPR013221">
    <property type="entry name" value="Mur_ligase_cen"/>
</dbReference>
<dbReference type="EMBL" id="CP000492">
    <property type="protein sequence ID" value="ABL64450.1"/>
    <property type="molecule type" value="Genomic_DNA"/>
</dbReference>
<evidence type="ECO:0000256" key="8">
    <source>
        <dbReference type="ARBA" id="ARBA00019357"/>
    </source>
</evidence>
<dbReference type="STRING" id="290317.Cpha266_0391"/>
<evidence type="ECO:0000256" key="21">
    <source>
        <dbReference type="ARBA" id="ARBA00049161"/>
    </source>
</evidence>
<dbReference type="NCBIfam" id="TIGR01499">
    <property type="entry name" value="folC"/>
    <property type="match status" value="1"/>
</dbReference>
<proteinExistence type="inferred from homology"/>
<comment type="function">
    <text evidence="2">Functions in two distinct reactions of the de novo folate biosynthetic pathway. Catalyzes the addition of a glutamate residue to dihydropteroate (7,8-dihydropteroate or H2Pte) to form dihydrofolate (7,8-dihydrofolate monoglutamate or H2Pte-Glu). Also catalyzes successive additions of L-glutamate to tetrahydrofolate or 10-formyltetrahydrofolate or 5,10-methylenetetrahydrofolate, leading to folylpolyglutamate derivatives.</text>
</comment>
<evidence type="ECO:0000256" key="15">
    <source>
        <dbReference type="ARBA" id="ARBA00030048"/>
    </source>
</evidence>
<evidence type="ECO:0000256" key="18">
    <source>
        <dbReference type="ARBA" id="ARBA00047493"/>
    </source>
</evidence>
<dbReference type="RefSeq" id="WP_011744283.1">
    <property type="nucleotide sequence ID" value="NC_008639.1"/>
</dbReference>
<dbReference type="OrthoDB" id="9809356at2"/>
<dbReference type="InterPro" id="IPR001645">
    <property type="entry name" value="Folylpolyglutamate_synth"/>
</dbReference>
<evidence type="ECO:0000256" key="17">
    <source>
        <dbReference type="ARBA" id="ARBA00032510"/>
    </source>
</evidence>
<comment type="catalytic activity">
    <reaction evidence="20">
        <text>(6R)-5,10-methylenetetrahydrofolyl-(gamma-L-Glu)(n) + L-glutamate + ATP = (6R)-5,10-methylenetetrahydrofolyl-(gamma-L-Glu)(n+1) + ADP + phosphate + H(+)</text>
        <dbReference type="Rhea" id="RHEA:51912"/>
        <dbReference type="Rhea" id="RHEA-COMP:13257"/>
        <dbReference type="Rhea" id="RHEA-COMP:13258"/>
        <dbReference type="ChEBI" id="CHEBI:15378"/>
        <dbReference type="ChEBI" id="CHEBI:29985"/>
        <dbReference type="ChEBI" id="CHEBI:30616"/>
        <dbReference type="ChEBI" id="CHEBI:43474"/>
        <dbReference type="ChEBI" id="CHEBI:136572"/>
        <dbReference type="ChEBI" id="CHEBI:456216"/>
        <dbReference type="EC" id="6.3.2.17"/>
    </reaction>
</comment>
<evidence type="ECO:0000256" key="5">
    <source>
        <dbReference type="ARBA" id="ARBA00008276"/>
    </source>
</evidence>
<keyword evidence="12 22" id="KW-0067">ATP-binding</keyword>
<comment type="catalytic activity">
    <reaction evidence="21">
        <text>7,8-dihydropteroate + L-glutamate + ATP = 7,8-dihydrofolate + ADP + phosphate + H(+)</text>
        <dbReference type="Rhea" id="RHEA:23584"/>
        <dbReference type="ChEBI" id="CHEBI:15378"/>
        <dbReference type="ChEBI" id="CHEBI:17839"/>
        <dbReference type="ChEBI" id="CHEBI:29985"/>
        <dbReference type="ChEBI" id="CHEBI:30616"/>
        <dbReference type="ChEBI" id="CHEBI:43474"/>
        <dbReference type="ChEBI" id="CHEBI:57451"/>
        <dbReference type="ChEBI" id="CHEBI:456216"/>
        <dbReference type="EC" id="6.3.2.12"/>
    </reaction>
</comment>
<evidence type="ECO:0000256" key="6">
    <source>
        <dbReference type="ARBA" id="ARBA00013023"/>
    </source>
</evidence>
<feature type="domain" description="Mur ligase C-terminal" evidence="23">
    <location>
        <begin position="291"/>
        <end position="411"/>
    </location>
</feature>
<dbReference type="HOGENOM" id="CLU_015869_1_2_10"/>
<dbReference type="GO" id="GO:0004326">
    <property type="term" value="F:tetrahydrofolylpolyglutamate synthase activity"/>
    <property type="evidence" value="ECO:0007669"/>
    <property type="project" value="UniProtKB-EC"/>
</dbReference>
<dbReference type="PANTHER" id="PTHR11136">
    <property type="entry name" value="FOLYLPOLYGLUTAMATE SYNTHASE-RELATED"/>
    <property type="match status" value="1"/>
</dbReference>
<evidence type="ECO:0000256" key="19">
    <source>
        <dbReference type="ARBA" id="ARBA00047808"/>
    </source>
</evidence>
<comment type="cofactor">
    <cofactor evidence="1">
        <name>Mg(2+)</name>
        <dbReference type="ChEBI" id="CHEBI:18420"/>
    </cofactor>
</comment>
<evidence type="ECO:0000256" key="7">
    <source>
        <dbReference type="ARBA" id="ARBA00013025"/>
    </source>
</evidence>
<evidence type="ECO:0000256" key="22">
    <source>
        <dbReference type="PIRNR" id="PIRNR001563"/>
    </source>
</evidence>
<keyword evidence="11 22" id="KW-0547">Nucleotide-binding</keyword>
<evidence type="ECO:0000256" key="13">
    <source>
        <dbReference type="ARBA" id="ARBA00022842"/>
    </source>
</evidence>
<dbReference type="GO" id="GO:0005524">
    <property type="term" value="F:ATP binding"/>
    <property type="evidence" value="ECO:0007669"/>
    <property type="project" value="UniProtKB-KW"/>
</dbReference>
<evidence type="ECO:0000256" key="20">
    <source>
        <dbReference type="ARBA" id="ARBA00049035"/>
    </source>
</evidence>
<evidence type="ECO:0000259" key="23">
    <source>
        <dbReference type="Pfam" id="PF02875"/>
    </source>
</evidence>
<dbReference type="eggNOG" id="COG0285">
    <property type="taxonomic scope" value="Bacteria"/>
</dbReference>
<evidence type="ECO:0000313" key="25">
    <source>
        <dbReference type="EMBL" id="ABL64450.1"/>
    </source>
</evidence>
<keyword evidence="10" id="KW-0479">Metal-binding</keyword>
<evidence type="ECO:0000256" key="11">
    <source>
        <dbReference type="ARBA" id="ARBA00022741"/>
    </source>
</evidence>
<dbReference type="GO" id="GO:0046656">
    <property type="term" value="P:folic acid biosynthetic process"/>
    <property type="evidence" value="ECO:0007669"/>
    <property type="project" value="UniProtKB-KW"/>
</dbReference>
<evidence type="ECO:0000256" key="14">
    <source>
        <dbReference type="ARBA" id="ARBA00022909"/>
    </source>
</evidence>
<sequence>MNYQEALDFLYPLHRFGIKPGLERVFGLLAVLGSPHRRLGTIVHVSGTNGKGTTAAAIAAIFQAAGKKTALYTSPHLVDFTERMRINGGCIPHELVATYCSLIKSRVEESHTTFFEATTAIAFAWFASEHVEVTIVETGMGGRLDATNVVHADYVAITSIGQDHTAWLGSTPALIAAEKAAIIKKGSQVFSAVTDSEAAMPVRTAAECCEAPLSVLGIDAHCHVDSEEIGRLELSVRTAKHQYERLTVPLTGAFHASNISLAVMVAETAGIDESSIRNGLANLLQTGYRARLEKIAANPDVLLDVSHNANGIEETVNTLARFRNRYRNLFVLIGLASDKNATAIVKHLKRLSCRLVAVSIPSERSIPALELGGIGEAEDIPTMVFSSPLDGLGYLSGIAEAEDLVLVTGSFYLAGEVLSNGGWNKEMS</sequence>
<dbReference type="SUPFAM" id="SSF53244">
    <property type="entry name" value="MurD-like peptide ligases, peptide-binding domain"/>
    <property type="match status" value="1"/>
</dbReference>
<evidence type="ECO:0000313" key="26">
    <source>
        <dbReference type="Proteomes" id="UP000008701"/>
    </source>
</evidence>
<evidence type="ECO:0000256" key="9">
    <source>
        <dbReference type="ARBA" id="ARBA00022598"/>
    </source>
</evidence>
<evidence type="ECO:0000256" key="12">
    <source>
        <dbReference type="ARBA" id="ARBA00022840"/>
    </source>
</evidence>